<dbReference type="PANTHER" id="PTHR31250:SF38">
    <property type="entry name" value="IQ DOMAIN-CONTAINING PROTEIN IQM6"/>
    <property type="match status" value="1"/>
</dbReference>
<evidence type="ECO:0000256" key="3">
    <source>
        <dbReference type="ARBA" id="ARBA00022490"/>
    </source>
</evidence>
<accession>A0A4S4EJB9</accession>
<proteinExistence type="predicted"/>
<evidence type="ECO:0000256" key="2">
    <source>
        <dbReference type="ARBA" id="ARBA00004496"/>
    </source>
</evidence>
<evidence type="ECO:0000313" key="6">
    <source>
        <dbReference type="Proteomes" id="UP000306102"/>
    </source>
</evidence>
<keyword evidence="3" id="KW-0963">Cytoplasm</keyword>
<dbReference type="Proteomes" id="UP000306102">
    <property type="component" value="Unassembled WGS sequence"/>
</dbReference>
<sequence length="642" mass="72825">MGVPLSCPFADLDDLDRRFEALLARSMSLDGSNMATALRSFSFNGRGSERANLKSFSSGNVLFKGSVSFKGRELGTMISFRAPSNMGENVFVRSASHTINKSGEQLPTDSMFEKTPKTPLLEEESGNQRSQAAIKLQKVYKSFRTRRQLADCAVLVEQRWWKLLDFAELKHSSISFFEIEKPQTAISRWSRARTRAAKVGKGLSKDKRARKLALQHWLEAIDPRHRYGHNLQFYYVKWLHCQSTQPFFYWLDIGDGKEVNLEKCPRSKLQQQCIKYLGPTERKAYEIAVEDGKFFYKETQKLVDTREGPQNTKWIFVLSASKTLYIGQKHKGTFQHSSFLAGGATLSAGRLEVEDGILKAVWPHSGHYRPTEENFEELMSFLEEHSVDLSIVQTSPTDEEEEAHGKKRSGIAIQNSLTELDLTKVIEEIIAKSSAQEKTDSRAQDCNIAGNTRIPLPRFSRKLHSKITTLEIPRKDNVIKMFKKDGQEQQLGPSGSIPTPTDGYETAEEVLSDDDDFMIPKRNLFDEDEEEDYEDSVPKEKIIQRINSHKGTESCQLAQRLSCKWTTGAGPRIGCVRDYPTELQNRALEEVHLSPRCAFSSPRRSFRPSPRVLTPTNLCRETSAARSPLAFDQVILHKISTP</sequence>
<dbReference type="STRING" id="542762.A0A4S4EJB9"/>
<evidence type="ECO:0000313" key="5">
    <source>
        <dbReference type="EMBL" id="THG16650.1"/>
    </source>
</evidence>
<evidence type="ECO:0000256" key="1">
    <source>
        <dbReference type="ARBA" id="ARBA00004123"/>
    </source>
</evidence>
<comment type="subcellular location">
    <subcellularLocation>
        <location evidence="2">Cytoplasm</location>
    </subcellularLocation>
    <subcellularLocation>
        <location evidence="1">Nucleus</location>
    </subcellularLocation>
</comment>
<dbReference type="InterPro" id="IPR044159">
    <property type="entry name" value="IQM"/>
</dbReference>
<dbReference type="EMBL" id="SDRB02003953">
    <property type="protein sequence ID" value="THG16650.1"/>
    <property type="molecule type" value="Genomic_DNA"/>
</dbReference>
<name>A0A4S4EJB9_CAMSN</name>
<reference evidence="5 6" key="1">
    <citation type="journal article" date="2018" name="Proc. Natl. Acad. Sci. U.S.A.">
        <title>Draft genome sequence of Camellia sinensis var. sinensis provides insights into the evolution of the tea genome and tea quality.</title>
        <authorList>
            <person name="Wei C."/>
            <person name="Yang H."/>
            <person name="Wang S."/>
            <person name="Zhao J."/>
            <person name="Liu C."/>
            <person name="Gao L."/>
            <person name="Xia E."/>
            <person name="Lu Y."/>
            <person name="Tai Y."/>
            <person name="She G."/>
            <person name="Sun J."/>
            <person name="Cao H."/>
            <person name="Tong W."/>
            <person name="Gao Q."/>
            <person name="Li Y."/>
            <person name="Deng W."/>
            <person name="Jiang X."/>
            <person name="Wang W."/>
            <person name="Chen Q."/>
            <person name="Zhang S."/>
            <person name="Li H."/>
            <person name="Wu J."/>
            <person name="Wang P."/>
            <person name="Li P."/>
            <person name="Shi C."/>
            <person name="Zheng F."/>
            <person name="Jian J."/>
            <person name="Huang B."/>
            <person name="Shan D."/>
            <person name="Shi M."/>
            <person name="Fang C."/>
            <person name="Yue Y."/>
            <person name="Li F."/>
            <person name="Li D."/>
            <person name="Wei S."/>
            <person name="Han B."/>
            <person name="Jiang C."/>
            <person name="Yin Y."/>
            <person name="Xia T."/>
            <person name="Zhang Z."/>
            <person name="Bennetzen J.L."/>
            <person name="Zhao S."/>
            <person name="Wan X."/>
        </authorList>
    </citation>
    <scope>NUCLEOTIDE SEQUENCE [LARGE SCALE GENOMIC DNA]</scope>
    <source>
        <strain evidence="6">cv. Shuchazao</strain>
        <tissue evidence="5">Leaf</tissue>
    </source>
</reference>
<organism evidence="5 6">
    <name type="scientific">Camellia sinensis var. sinensis</name>
    <name type="common">China tea</name>
    <dbReference type="NCBI Taxonomy" id="542762"/>
    <lineage>
        <taxon>Eukaryota</taxon>
        <taxon>Viridiplantae</taxon>
        <taxon>Streptophyta</taxon>
        <taxon>Embryophyta</taxon>
        <taxon>Tracheophyta</taxon>
        <taxon>Spermatophyta</taxon>
        <taxon>Magnoliopsida</taxon>
        <taxon>eudicotyledons</taxon>
        <taxon>Gunneridae</taxon>
        <taxon>Pentapetalae</taxon>
        <taxon>asterids</taxon>
        <taxon>Ericales</taxon>
        <taxon>Theaceae</taxon>
        <taxon>Camellia</taxon>
    </lineage>
</organism>
<evidence type="ECO:0008006" key="7">
    <source>
        <dbReference type="Google" id="ProtNLM"/>
    </source>
</evidence>
<dbReference type="AlphaFoldDB" id="A0A4S4EJB9"/>
<keyword evidence="4" id="KW-0539">Nucleus</keyword>
<dbReference type="GO" id="GO:0005737">
    <property type="term" value="C:cytoplasm"/>
    <property type="evidence" value="ECO:0007669"/>
    <property type="project" value="UniProtKB-SubCell"/>
</dbReference>
<dbReference type="GO" id="GO:0005634">
    <property type="term" value="C:nucleus"/>
    <property type="evidence" value="ECO:0007669"/>
    <property type="project" value="UniProtKB-SubCell"/>
</dbReference>
<keyword evidence="6" id="KW-1185">Reference proteome</keyword>
<dbReference type="PANTHER" id="PTHR31250">
    <property type="entry name" value="IQ DOMAIN-CONTAINING PROTEIN IQM3"/>
    <property type="match status" value="1"/>
</dbReference>
<gene>
    <name evidence="5" type="ORF">TEA_007475</name>
</gene>
<evidence type="ECO:0000256" key="4">
    <source>
        <dbReference type="ARBA" id="ARBA00023242"/>
    </source>
</evidence>
<protein>
    <recommendedName>
        <fullName evidence="7">Calmodulin-binding family protein</fullName>
    </recommendedName>
</protein>
<comment type="caution">
    <text evidence="5">The sequence shown here is derived from an EMBL/GenBank/DDBJ whole genome shotgun (WGS) entry which is preliminary data.</text>
</comment>